<dbReference type="InterPro" id="IPR050707">
    <property type="entry name" value="HTH_MetabolicPath_Reg"/>
</dbReference>
<dbReference type="RefSeq" id="WP_263061606.1">
    <property type="nucleotide sequence ID" value="NZ_JAOUSE010000022.1"/>
</dbReference>
<dbReference type="EMBL" id="JAOUSE010000022">
    <property type="protein sequence ID" value="MCU9594507.1"/>
    <property type="molecule type" value="Genomic_DNA"/>
</dbReference>
<dbReference type="SUPFAM" id="SSF46785">
    <property type="entry name" value="Winged helix' DNA-binding domain"/>
    <property type="match status" value="1"/>
</dbReference>
<dbReference type="InterPro" id="IPR036388">
    <property type="entry name" value="WH-like_DNA-bd_sf"/>
</dbReference>
<dbReference type="Gene3D" id="1.10.10.10">
    <property type="entry name" value="Winged helix-like DNA-binding domain superfamily/Winged helix DNA-binding domain"/>
    <property type="match status" value="1"/>
</dbReference>
<sequence length="116" mass="12703">MTKSNLHKHLFTLCEFGVVSQNPSTNTHSLGPKLIQLGYVATRKSPLIEISIPYLKKISEQTNFTALLAIPTPKGPIVSYISSAEYGINIGAQIGSTLPYSLLQGAFSPHLRMKYL</sequence>
<dbReference type="PANTHER" id="PTHR30136">
    <property type="entry name" value="HELIX-TURN-HELIX TRANSCRIPTIONAL REGULATOR, ICLR FAMILY"/>
    <property type="match status" value="1"/>
</dbReference>
<accession>A0ABT2WGF6</accession>
<proteinExistence type="predicted"/>
<protein>
    <recommendedName>
        <fullName evidence="3">Shikimate dehydrogenase substrate binding N-terminal domain-containing protein</fullName>
    </recommendedName>
</protein>
<gene>
    <name evidence="1" type="ORF">OEV82_08565</name>
</gene>
<dbReference type="InterPro" id="IPR036390">
    <property type="entry name" value="WH_DNA-bd_sf"/>
</dbReference>
<dbReference type="PANTHER" id="PTHR30136:SF35">
    <property type="entry name" value="HTH-TYPE TRANSCRIPTIONAL REGULATOR RV1719"/>
    <property type="match status" value="1"/>
</dbReference>
<reference evidence="1 2" key="1">
    <citation type="submission" date="2022-10" db="EMBL/GenBank/DDBJ databases">
        <title>Description of Fervidibacillus gen. nov. in the family Fervidibacillaceae fam. nov. with two species, Fervidibacillus albus sp. nov., and Fervidibacillus halotolerans sp. nov., isolated from tidal flat sediments.</title>
        <authorList>
            <person name="Kwon K.K."/>
            <person name="Yang S.-H."/>
        </authorList>
    </citation>
    <scope>NUCLEOTIDE SEQUENCE [LARGE SCALE GENOMIC DNA]</scope>
    <source>
        <strain evidence="1 2">DSM 23332</strain>
    </source>
</reference>
<keyword evidence="2" id="KW-1185">Reference proteome</keyword>
<evidence type="ECO:0000313" key="2">
    <source>
        <dbReference type="Proteomes" id="UP001208656"/>
    </source>
</evidence>
<dbReference type="Proteomes" id="UP001208656">
    <property type="component" value="Unassembled WGS sequence"/>
</dbReference>
<organism evidence="1 2">
    <name type="scientific">Pallidibacillus thermolactis</name>
    <dbReference type="NCBI Taxonomy" id="251051"/>
    <lineage>
        <taxon>Bacteria</taxon>
        <taxon>Bacillati</taxon>
        <taxon>Bacillota</taxon>
        <taxon>Bacilli</taxon>
        <taxon>Bacillales</taxon>
        <taxon>Bacillaceae</taxon>
        <taxon>Pallidibacillus</taxon>
    </lineage>
</organism>
<evidence type="ECO:0008006" key="3">
    <source>
        <dbReference type="Google" id="ProtNLM"/>
    </source>
</evidence>
<evidence type="ECO:0000313" key="1">
    <source>
        <dbReference type="EMBL" id="MCU9594507.1"/>
    </source>
</evidence>
<comment type="caution">
    <text evidence="1">The sequence shown here is derived from an EMBL/GenBank/DDBJ whole genome shotgun (WGS) entry which is preliminary data.</text>
</comment>
<name>A0ABT2WGF6_9BACI</name>
<dbReference type="SUPFAM" id="SSF55781">
    <property type="entry name" value="GAF domain-like"/>
    <property type="match status" value="1"/>
</dbReference>